<proteinExistence type="predicted"/>
<sequence length="55" mass="5814">MVDAARTASTAVASGDSTDEAYVAKLHNLGFTWPWSSDADKTGWVSAAESTYYPG</sequence>
<keyword evidence="2" id="KW-1185">Reference proteome</keyword>
<evidence type="ECO:0000313" key="1">
    <source>
        <dbReference type="EMBL" id="EFG79095.1"/>
    </source>
</evidence>
<dbReference type="RefSeq" id="WP_007170190.1">
    <property type="nucleotide sequence ID" value="NZ_GG770555.1"/>
</dbReference>
<gene>
    <name evidence="1" type="ORF">HMPREF0591_0992</name>
</gene>
<dbReference type="AlphaFoldDB" id="D5P498"/>
<protein>
    <submittedName>
        <fullName evidence="1">Uncharacterized protein</fullName>
    </submittedName>
</protein>
<evidence type="ECO:0000313" key="2">
    <source>
        <dbReference type="Proteomes" id="UP000003653"/>
    </source>
</evidence>
<name>D5P498_9MYCO</name>
<reference evidence="1 2" key="1">
    <citation type="submission" date="2010-04" db="EMBL/GenBank/DDBJ databases">
        <authorList>
            <person name="Muzny D."/>
            <person name="Qin X."/>
            <person name="Deng J."/>
            <person name="Jiang H."/>
            <person name="Liu Y."/>
            <person name="Qu J."/>
            <person name="Song X.-Z."/>
            <person name="Zhang L."/>
            <person name="Thornton R."/>
            <person name="Coyle M."/>
            <person name="Francisco L."/>
            <person name="Jackson L."/>
            <person name="Javaid M."/>
            <person name="Korchina V."/>
            <person name="Kovar C."/>
            <person name="Mata R."/>
            <person name="Mathew T."/>
            <person name="Ngo R."/>
            <person name="Nguyen L."/>
            <person name="Nguyen N."/>
            <person name="Okwuonu G."/>
            <person name="Ongeri F."/>
            <person name="Pham C."/>
            <person name="Simmons D."/>
            <person name="Wilczek-Boney K."/>
            <person name="Hale W."/>
            <person name="Jakkamsetti A."/>
            <person name="Pham P."/>
            <person name="Ruth R."/>
            <person name="San Lucas F."/>
            <person name="Warren J."/>
            <person name="Zhang J."/>
            <person name="Zhao Z."/>
            <person name="Zhou C."/>
            <person name="Zhu D."/>
            <person name="Lee S."/>
            <person name="Bess C."/>
            <person name="Blankenburg K."/>
            <person name="Forbes L."/>
            <person name="Fu Q."/>
            <person name="Gubbala S."/>
            <person name="Hirani K."/>
            <person name="Jayaseelan J.C."/>
            <person name="Lara F."/>
            <person name="Munidasa M."/>
            <person name="Palculict T."/>
            <person name="Patil S."/>
            <person name="Pu L.-L."/>
            <person name="Saada N."/>
            <person name="Tang L."/>
            <person name="Weissenberger G."/>
            <person name="Zhu Y."/>
            <person name="Hemphill L."/>
            <person name="Shang Y."/>
            <person name="Youmans B."/>
            <person name="Ayvaz T."/>
            <person name="Ross M."/>
            <person name="Santibanez J."/>
            <person name="Aqrawi P."/>
            <person name="Gross S."/>
            <person name="Joshi V."/>
            <person name="Fowler G."/>
            <person name="Nazareth L."/>
            <person name="Reid J."/>
            <person name="Worley K."/>
            <person name="Petrosino J."/>
            <person name="Highlander S."/>
            <person name="Gibbs R."/>
        </authorList>
    </citation>
    <scope>NUCLEOTIDE SEQUENCE [LARGE SCALE GENOMIC DNA]</scope>
    <source>
        <strain evidence="1 2">ATCC BAA-614</strain>
    </source>
</reference>
<dbReference type="EMBL" id="ADNV01000083">
    <property type="protein sequence ID" value="EFG79095.1"/>
    <property type="molecule type" value="Genomic_DNA"/>
</dbReference>
<dbReference type="Proteomes" id="UP000003653">
    <property type="component" value="Unassembled WGS sequence"/>
</dbReference>
<dbReference type="HOGENOM" id="CLU_3027458_0_0_11"/>
<organism evidence="1 2">
    <name type="scientific">Mycobacterium parascrofulaceum ATCC BAA-614</name>
    <dbReference type="NCBI Taxonomy" id="525368"/>
    <lineage>
        <taxon>Bacteria</taxon>
        <taxon>Bacillati</taxon>
        <taxon>Actinomycetota</taxon>
        <taxon>Actinomycetes</taxon>
        <taxon>Mycobacteriales</taxon>
        <taxon>Mycobacteriaceae</taxon>
        <taxon>Mycobacterium</taxon>
        <taxon>Mycobacterium simiae complex</taxon>
    </lineage>
</organism>
<comment type="caution">
    <text evidence="1">The sequence shown here is derived from an EMBL/GenBank/DDBJ whole genome shotgun (WGS) entry which is preliminary data.</text>
</comment>
<accession>D5P498</accession>